<dbReference type="InterPro" id="IPR051541">
    <property type="entry name" value="PTS_SugarTrans_NitroReg"/>
</dbReference>
<accession>A0ABS1K1G1</accession>
<dbReference type="PROSITE" id="PS51094">
    <property type="entry name" value="PTS_EIIA_TYPE_2"/>
    <property type="match status" value="1"/>
</dbReference>
<dbReference type="Pfam" id="PF00359">
    <property type="entry name" value="PTS_EIIA_2"/>
    <property type="match status" value="1"/>
</dbReference>
<name>A0ABS1K1G1_9MICC</name>
<keyword evidence="2" id="KW-0813">Transport</keyword>
<reference evidence="2 3" key="1">
    <citation type="submission" date="2021-01" db="EMBL/GenBank/DDBJ databases">
        <title>Genome public.</title>
        <authorList>
            <person name="Liu C."/>
            <person name="Sun Q."/>
        </authorList>
    </citation>
    <scope>NUCLEOTIDE SEQUENCE [LARGE SCALE GENOMIC DNA]</scope>
    <source>
        <strain evidence="2 3">JC656</strain>
    </source>
</reference>
<keyword evidence="3" id="KW-1185">Reference proteome</keyword>
<gene>
    <name evidence="2" type="ORF">JJE72_04370</name>
</gene>
<dbReference type="Proteomes" id="UP000639051">
    <property type="component" value="Unassembled WGS sequence"/>
</dbReference>
<keyword evidence="2" id="KW-0762">Sugar transport</keyword>
<evidence type="ECO:0000313" key="2">
    <source>
        <dbReference type="EMBL" id="MBL0704742.1"/>
    </source>
</evidence>
<evidence type="ECO:0000313" key="3">
    <source>
        <dbReference type="Proteomes" id="UP000639051"/>
    </source>
</evidence>
<organism evidence="2 3">
    <name type="scientific">Sinomonas cellulolyticus</name>
    <dbReference type="NCBI Taxonomy" id="2801916"/>
    <lineage>
        <taxon>Bacteria</taxon>
        <taxon>Bacillati</taxon>
        <taxon>Actinomycetota</taxon>
        <taxon>Actinomycetes</taxon>
        <taxon>Micrococcales</taxon>
        <taxon>Micrococcaceae</taxon>
        <taxon>Sinomonas</taxon>
    </lineage>
</organism>
<dbReference type="SUPFAM" id="SSF55804">
    <property type="entry name" value="Phoshotransferase/anion transport protein"/>
    <property type="match status" value="1"/>
</dbReference>
<dbReference type="EMBL" id="JAERRC010000012">
    <property type="protein sequence ID" value="MBL0704742.1"/>
    <property type="molecule type" value="Genomic_DNA"/>
</dbReference>
<evidence type="ECO:0000259" key="1">
    <source>
        <dbReference type="PROSITE" id="PS51094"/>
    </source>
</evidence>
<dbReference type="Gene3D" id="3.40.930.10">
    <property type="entry name" value="Mannitol-specific EII, Chain A"/>
    <property type="match status" value="1"/>
</dbReference>
<dbReference type="InterPro" id="IPR002178">
    <property type="entry name" value="PTS_EIIA_type-2_dom"/>
</dbReference>
<dbReference type="CDD" id="cd00211">
    <property type="entry name" value="PTS_IIA_fru"/>
    <property type="match status" value="1"/>
</dbReference>
<dbReference type="InterPro" id="IPR016152">
    <property type="entry name" value="PTrfase/Anion_transptr"/>
</dbReference>
<comment type="caution">
    <text evidence="2">The sequence shown here is derived from an EMBL/GenBank/DDBJ whole genome shotgun (WGS) entry which is preliminary data.</text>
</comment>
<sequence>MAQTGSFDRYDAQLTTPGLVILEMAAEDRADATRQLAARLSAEGRIDDLEGFLADVASREHQMATGLPGGIGLPHARSDHVVQASIAVGVAKYGYAIDFGAADGPAHVVLLIATPAASFSEHLEVLATMARSLSKEGFRNSLRRANDPDIISELVNSALLYSD</sequence>
<protein>
    <submittedName>
        <fullName evidence="2">PTS sugar transporter subunit IIA</fullName>
    </submittedName>
</protein>
<dbReference type="RefSeq" id="WP_189693142.1">
    <property type="nucleotide sequence ID" value="NZ_BNCM01000004.1"/>
</dbReference>
<proteinExistence type="predicted"/>
<dbReference type="PANTHER" id="PTHR47738">
    <property type="entry name" value="PTS SYSTEM FRUCTOSE-LIKE EIIA COMPONENT-RELATED"/>
    <property type="match status" value="1"/>
</dbReference>
<feature type="domain" description="PTS EIIA type-2" evidence="1">
    <location>
        <begin position="13"/>
        <end position="158"/>
    </location>
</feature>